<feature type="region of interest" description="Disordered" evidence="3">
    <location>
        <begin position="1"/>
        <end position="88"/>
    </location>
</feature>
<feature type="compositionally biased region" description="Basic and acidic residues" evidence="3">
    <location>
        <begin position="14"/>
        <end position="24"/>
    </location>
</feature>
<accession>A0A2C6LCI1</accession>
<feature type="compositionally biased region" description="Basic and acidic residues" evidence="3">
    <location>
        <begin position="249"/>
        <end position="263"/>
    </location>
</feature>
<comment type="subcellular location">
    <subcellularLocation>
        <location evidence="1">Nucleus</location>
    </subcellularLocation>
</comment>
<keyword evidence="2" id="KW-0539">Nucleus</keyword>
<evidence type="ECO:0000313" key="6">
    <source>
        <dbReference type="Proteomes" id="UP000221165"/>
    </source>
</evidence>
<comment type="caution">
    <text evidence="5">The sequence shown here is derived from an EMBL/GenBank/DDBJ whole genome shotgun (WGS) entry which is preliminary data.</text>
</comment>
<feature type="region of interest" description="Disordered" evidence="3">
    <location>
        <begin position="504"/>
        <end position="559"/>
    </location>
</feature>
<feature type="compositionally biased region" description="Polar residues" evidence="3">
    <location>
        <begin position="221"/>
        <end position="233"/>
    </location>
</feature>
<feature type="compositionally biased region" description="Polar residues" evidence="3">
    <location>
        <begin position="39"/>
        <end position="59"/>
    </location>
</feature>
<organism evidence="5 6">
    <name type="scientific">Cystoisospora suis</name>
    <dbReference type="NCBI Taxonomy" id="483139"/>
    <lineage>
        <taxon>Eukaryota</taxon>
        <taxon>Sar</taxon>
        <taxon>Alveolata</taxon>
        <taxon>Apicomplexa</taxon>
        <taxon>Conoidasida</taxon>
        <taxon>Coccidia</taxon>
        <taxon>Eucoccidiorida</taxon>
        <taxon>Eimeriorina</taxon>
        <taxon>Sarcocystidae</taxon>
        <taxon>Cystoisospora</taxon>
    </lineage>
</organism>
<dbReference type="AlphaFoldDB" id="A0A2C6LCI1"/>
<dbReference type="Proteomes" id="UP000221165">
    <property type="component" value="Unassembled WGS sequence"/>
</dbReference>
<reference evidence="5 6" key="1">
    <citation type="journal article" date="2017" name="Int. J. Parasitol.">
        <title>The genome of the protozoan parasite Cystoisospora suis and a reverse vaccinology approach to identify vaccine candidates.</title>
        <authorList>
            <person name="Palmieri N."/>
            <person name="Shrestha A."/>
            <person name="Ruttkowski B."/>
            <person name="Beck T."/>
            <person name="Vogl C."/>
            <person name="Tomley F."/>
            <person name="Blake D.P."/>
            <person name="Joachim A."/>
        </authorList>
    </citation>
    <scope>NUCLEOTIDE SEQUENCE [LARGE SCALE GENOMIC DNA]</scope>
    <source>
        <strain evidence="5 6">Wien I</strain>
    </source>
</reference>
<name>A0A2C6LCI1_9APIC</name>
<feature type="region of interest" description="Disordered" evidence="3">
    <location>
        <begin position="666"/>
        <end position="687"/>
    </location>
</feature>
<evidence type="ECO:0000256" key="2">
    <source>
        <dbReference type="ARBA" id="ARBA00023242"/>
    </source>
</evidence>
<dbReference type="EMBL" id="MIGC01000630">
    <property type="protein sequence ID" value="PHJ24586.1"/>
    <property type="molecule type" value="Genomic_DNA"/>
</dbReference>
<evidence type="ECO:0000256" key="1">
    <source>
        <dbReference type="ARBA" id="ARBA00004123"/>
    </source>
</evidence>
<dbReference type="Pfam" id="PF07967">
    <property type="entry name" value="zf-C3HC"/>
    <property type="match status" value="1"/>
</dbReference>
<keyword evidence="6" id="KW-1185">Reference proteome</keyword>
<dbReference type="GO" id="GO:0008270">
    <property type="term" value="F:zinc ion binding"/>
    <property type="evidence" value="ECO:0007669"/>
    <property type="project" value="InterPro"/>
</dbReference>
<feature type="compositionally biased region" description="Basic and acidic residues" evidence="3">
    <location>
        <begin position="417"/>
        <end position="430"/>
    </location>
</feature>
<dbReference type="RefSeq" id="XP_067926259.1">
    <property type="nucleotide sequence ID" value="XM_068061766.1"/>
</dbReference>
<evidence type="ECO:0000256" key="3">
    <source>
        <dbReference type="SAM" id="MobiDB-lite"/>
    </source>
</evidence>
<gene>
    <name evidence="5" type="ORF">CSUI_001561</name>
</gene>
<feature type="domain" description="C3HC-type" evidence="4">
    <location>
        <begin position="128"/>
        <end position="186"/>
    </location>
</feature>
<feature type="region of interest" description="Disordered" evidence="3">
    <location>
        <begin position="403"/>
        <end position="463"/>
    </location>
</feature>
<dbReference type="VEuPathDB" id="ToxoDB:CSUI_001561"/>
<evidence type="ECO:0000259" key="4">
    <source>
        <dbReference type="Pfam" id="PF07967"/>
    </source>
</evidence>
<sequence>MTTAESAPGGQGEGGDKDSAKACEKSPSVRPAREDDGAVSTTPASSVHTSADTGGTRSSPPDEPCYSAIGSARGNEGDPNSVKETATDKSALVTRELASSNLKDCPCVLTTLRTRKQSLEPLPEVESDAAAYRKLLLSYFPAERWYSPPPSLSPFLLARAGFKCIDAGVIECPLCGVRWKWRQMVQYSQTQTHGGKRLRLAGDETNSADKPSQLRKKEKTSQLPTTGESTSLASEDVTKERSSSSSSRRFVETSGGKDCEKDSLNATGKENNEEEEEQVGDGLKDAVALSFLHADYCPRKGTFIPLSDVGLSGPSVMPLTLIENWERRYQGLRIHFSPGGGGLPLISLRSAIGYLSDLIFSQSRSIEALAHLRASAATGGAKGDEAACDFPVHELLWPCERSKEKTGVSDGATGRTAGKDSSRTAKDLDGKISTSQEHQSTGHSARGTDQSSPYSHSSDPSEDSCSRVKTLMYLLLLLLHPSFAPESVETNTFRTLNSIEAGESMAKKGETESILSAGEGEDVAGKEGGITSPALRKRNEQQDEGSAQVGGENPPVSQTNCSSCVRELVSQVRKFADAASCPSSTTRTLSLRNVLELVPVDPLRILALFGWEAVLCGDEVEKKERVKGSPSSPGDTVLQCTYCLREVGLKKLFHFTFEAGKALSSRGKKQAELPPSGSPETDSGEKENSASSLIGAKLWSDVCYKYVHYYCDKVYGHVNAMHDVVRGDDVQTTKPSSSDTEGTEFICGYFMPAPGVAETGIFSAVHSHRLHCPYISDAVYRHPCVLEELIMALLPSRLKALERAAVEEQLNEDAKRAWKRRTAKGLLMDDV</sequence>
<dbReference type="GO" id="GO:0005634">
    <property type="term" value="C:nucleus"/>
    <property type="evidence" value="ECO:0007669"/>
    <property type="project" value="UniProtKB-SubCell"/>
</dbReference>
<feature type="region of interest" description="Disordered" evidence="3">
    <location>
        <begin position="192"/>
        <end position="279"/>
    </location>
</feature>
<dbReference type="GeneID" id="94424977"/>
<feature type="compositionally biased region" description="Polar residues" evidence="3">
    <location>
        <begin position="432"/>
        <end position="450"/>
    </location>
</feature>
<dbReference type="InterPro" id="IPR012935">
    <property type="entry name" value="NuBaID_N"/>
</dbReference>
<protein>
    <submittedName>
        <fullName evidence="5">C3hc zinc finger-like protein</fullName>
    </submittedName>
</protein>
<dbReference type="OrthoDB" id="330515at2759"/>
<evidence type="ECO:0000313" key="5">
    <source>
        <dbReference type="EMBL" id="PHJ24586.1"/>
    </source>
</evidence>
<proteinExistence type="predicted"/>